<evidence type="ECO:0000256" key="1">
    <source>
        <dbReference type="SAM" id="MobiDB-lite"/>
    </source>
</evidence>
<dbReference type="FunCoup" id="A0A482WI38">
    <property type="interactions" value="2"/>
</dbReference>
<organism evidence="2 3">
    <name type="scientific">Laodelphax striatellus</name>
    <name type="common">Small brown planthopper</name>
    <name type="synonym">Delphax striatella</name>
    <dbReference type="NCBI Taxonomy" id="195883"/>
    <lineage>
        <taxon>Eukaryota</taxon>
        <taxon>Metazoa</taxon>
        <taxon>Ecdysozoa</taxon>
        <taxon>Arthropoda</taxon>
        <taxon>Hexapoda</taxon>
        <taxon>Insecta</taxon>
        <taxon>Pterygota</taxon>
        <taxon>Neoptera</taxon>
        <taxon>Paraneoptera</taxon>
        <taxon>Hemiptera</taxon>
        <taxon>Auchenorrhyncha</taxon>
        <taxon>Fulgoroidea</taxon>
        <taxon>Delphacidae</taxon>
        <taxon>Criomorphinae</taxon>
        <taxon>Laodelphax</taxon>
    </lineage>
</organism>
<dbReference type="InterPro" id="IPR019034">
    <property type="entry name" value="UPF0390"/>
</dbReference>
<dbReference type="InParanoid" id="A0A482WI38"/>
<reference evidence="2 3" key="1">
    <citation type="journal article" date="2017" name="Gigascience">
        <title>Genome sequence of the small brown planthopper, Laodelphax striatellus.</title>
        <authorList>
            <person name="Zhu J."/>
            <person name="Jiang F."/>
            <person name="Wang X."/>
            <person name="Yang P."/>
            <person name="Bao Y."/>
            <person name="Zhao W."/>
            <person name="Wang W."/>
            <person name="Lu H."/>
            <person name="Wang Q."/>
            <person name="Cui N."/>
            <person name="Li J."/>
            <person name="Chen X."/>
            <person name="Luo L."/>
            <person name="Yu J."/>
            <person name="Kang L."/>
            <person name="Cui F."/>
        </authorList>
    </citation>
    <scope>NUCLEOTIDE SEQUENCE [LARGE SCALE GENOMIC DNA]</scope>
    <source>
        <strain evidence="2">Lst14</strain>
    </source>
</reference>
<evidence type="ECO:0000313" key="2">
    <source>
        <dbReference type="EMBL" id="RZF32841.1"/>
    </source>
</evidence>
<keyword evidence="3" id="KW-1185">Reference proteome</keyword>
<accession>A0A482WI38</accession>
<dbReference type="EMBL" id="QKKF02035872">
    <property type="protein sequence ID" value="RZF32841.1"/>
    <property type="molecule type" value="Genomic_DNA"/>
</dbReference>
<sequence length="88" mass="9758">MPQGKLKVKTNVPAASKKKNKGKGPSISRKNHPIAPKKNRITEIQKLKSAISKNVNRSLEEEIRKVAHDDLKPVLSKKKNQAAQGVKK</sequence>
<gene>
    <name evidence="2" type="ORF">LSTR_LSTR009392</name>
</gene>
<dbReference type="AlphaFoldDB" id="A0A482WI38"/>
<feature type="region of interest" description="Disordered" evidence="1">
    <location>
        <begin position="1"/>
        <end position="41"/>
    </location>
</feature>
<dbReference type="Pfam" id="PF09495">
    <property type="entry name" value="DUF2462"/>
    <property type="match status" value="1"/>
</dbReference>
<comment type="caution">
    <text evidence="2">The sequence shown here is derived from an EMBL/GenBank/DDBJ whole genome shotgun (WGS) entry which is preliminary data.</text>
</comment>
<feature type="compositionally biased region" description="Basic residues" evidence="1">
    <location>
        <begin position="29"/>
        <end position="39"/>
    </location>
</feature>
<dbReference type="SMR" id="A0A482WI38"/>
<dbReference type="Proteomes" id="UP000291343">
    <property type="component" value="Unassembled WGS sequence"/>
</dbReference>
<protein>
    <recommendedName>
        <fullName evidence="4">Leydig cell tumor 10 kDa protein homolog</fullName>
    </recommendedName>
</protein>
<name>A0A482WI38_LAOST</name>
<evidence type="ECO:0008006" key="4">
    <source>
        <dbReference type="Google" id="ProtNLM"/>
    </source>
</evidence>
<dbReference type="OrthoDB" id="6626351at2759"/>
<evidence type="ECO:0000313" key="3">
    <source>
        <dbReference type="Proteomes" id="UP000291343"/>
    </source>
</evidence>
<proteinExistence type="predicted"/>